<feature type="domain" description="VTT" evidence="8">
    <location>
        <begin position="38"/>
        <end position="160"/>
    </location>
</feature>
<comment type="subcellular location">
    <subcellularLocation>
        <location evidence="1 7">Cell membrane</location>
        <topology evidence="1 7">Multi-pass membrane protein</topology>
    </subcellularLocation>
</comment>
<dbReference type="STRING" id="675864.SAMN04489747_3933"/>
<dbReference type="GO" id="GO:0005886">
    <property type="term" value="C:plasma membrane"/>
    <property type="evidence" value="ECO:0007669"/>
    <property type="project" value="UniProtKB-SubCell"/>
</dbReference>
<dbReference type="InterPro" id="IPR032818">
    <property type="entry name" value="DedA-like"/>
</dbReference>
<keyword evidence="6 7" id="KW-0472">Membrane</keyword>
<protein>
    <submittedName>
        <fullName evidence="9">Membrane protein DedA, SNARE-associated domain</fullName>
    </submittedName>
</protein>
<dbReference type="EMBL" id="LT629688">
    <property type="protein sequence ID" value="SDE62588.1"/>
    <property type="molecule type" value="Genomic_DNA"/>
</dbReference>
<dbReference type="OrthoDB" id="162303at2"/>
<accession>A0A1G7EG11</accession>
<dbReference type="InterPro" id="IPR032816">
    <property type="entry name" value="VTT_dom"/>
</dbReference>
<feature type="transmembrane region" description="Helical" evidence="7">
    <location>
        <begin position="7"/>
        <end position="31"/>
    </location>
</feature>
<keyword evidence="3 7" id="KW-1003">Cell membrane</keyword>
<evidence type="ECO:0000313" key="10">
    <source>
        <dbReference type="Proteomes" id="UP000198546"/>
    </source>
</evidence>
<evidence type="ECO:0000256" key="5">
    <source>
        <dbReference type="ARBA" id="ARBA00022989"/>
    </source>
</evidence>
<evidence type="ECO:0000256" key="1">
    <source>
        <dbReference type="ARBA" id="ARBA00004651"/>
    </source>
</evidence>
<evidence type="ECO:0000256" key="7">
    <source>
        <dbReference type="RuleBase" id="RU367016"/>
    </source>
</evidence>
<keyword evidence="10" id="KW-1185">Reference proteome</keyword>
<sequence length="219" mass="22300">MTEILDAVLAAVLALAGSPLVLLVVLVLSAVDGLLPPVPSESVVVALAAVSVSTGSPSLWLLVPAAAVGAWVGDNLAYAVGRRWGPRWLRGPRRTVLREHAARGLERRGAALVFAARYIPVGRVVVNLTAGSSGYPRGRFAVVSGAAALTWAVYSTVIGAAAGHWFADRPLLGVVVGVVGALGIGALVDLLLGRRIRRLGETGAAPEPAGVADATSEVG</sequence>
<evidence type="ECO:0000256" key="2">
    <source>
        <dbReference type="ARBA" id="ARBA00010792"/>
    </source>
</evidence>
<dbReference type="PANTHER" id="PTHR30353">
    <property type="entry name" value="INNER MEMBRANE PROTEIN DEDA-RELATED"/>
    <property type="match status" value="1"/>
</dbReference>
<evidence type="ECO:0000313" key="9">
    <source>
        <dbReference type="EMBL" id="SDE62588.1"/>
    </source>
</evidence>
<feature type="transmembrane region" description="Helical" evidence="7">
    <location>
        <begin position="59"/>
        <end position="80"/>
    </location>
</feature>
<evidence type="ECO:0000256" key="3">
    <source>
        <dbReference type="ARBA" id="ARBA00022475"/>
    </source>
</evidence>
<organism evidence="9 10">
    <name type="scientific">Auraticoccus monumenti</name>
    <dbReference type="NCBI Taxonomy" id="675864"/>
    <lineage>
        <taxon>Bacteria</taxon>
        <taxon>Bacillati</taxon>
        <taxon>Actinomycetota</taxon>
        <taxon>Actinomycetes</taxon>
        <taxon>Propionibacteriales</taxon>
        <taxon>Propionibacteriaceae</taxon>
        <taxon>Auraticoccus</taxon>
    </lineage>
</organism>
<dbReference type="AlphaFoldDB" id="A0A1G7EG11"/>
<comment type="similarity">
    <text evidence="2 7">Belongs to the DedA family.</text>
</comment>
<keyword evidence="4 7" id="KW-0812">Transmembrane</keyword>
<dbReference type="Pfam" id="PF09335">
    <property type="entry name" value="VTT_dom"/>
    <property type="match status" value="1"/>
</dbReference>
<gene>
    <name evidence="9" type="ORF">SAMN04489747_3933</name>
</gene>
<proteinExistence type="inferred from homology"/>
<dbReference type="Proteomes" id="UP000198546">
    <property type="component" value="Chromosome i"/>
</dbReference>
<evidence type="ECO:0000256" key="6">
    <source>
        <dbReference type="ARBA" id="ARBA00023136"/>
    </source>
</evidence>
<reference evidence="9 10" key="1">
    <citation type="submission" date="2016-10" db="EMBL/GenBank/DDBJ databases">
        <authorList>
            <person name="de Groot N.N."/>
        </authorList>
    </citation>
    <scope>NUCLEOTIDE SEQUENCE [LARGE SCALE GENOMIC DNA]</scope>
    <source>
        <strain evidence="9 10">MON 2.2</strain>
    </source>
</reference>
<feature type="transmembrane region" description="Helical" evidence="7">
    <location>
        <begin position="171"/>
        <end position="192"/>
    </location>
</feature>
<dbReference type="RefSeq" id="WP_157677241.1">
    <property type="nucleotide sequence ID" value="NZ_LT629688.1"/>
</dbReference>
<keyword evidence="5 7" id="KW-1133">Transmembrane helix</keyword>
<evidence type="ECO:0000259" key="8">
    <source>
        <dbReference type="Pfam" id="PF09335"/>
    </source>
</evidence>
<name>A0A1G7EG11_9ACTN</name>
<dbReference type="PANTHER" id="PTHR30353:SF0">
    <property type="entry name" value="TRANSMEMBRANE PROTEIN"/>
    <property type="match status" value="1"/>
</dbReference>
<feature type="transmembrane region" description="Helical" evidence="7">
    <location>
        <begin position="140"/>
        <end position="165"/>
    </location>
</feature>
<evidence type="ECO:0000256" key="4">
    <source>
        <dbReference type="ARBA" id="ARBA00022692"/>
    </source>
</evidence>